<gene>
    <name evidence="2" type="ORF">K458DRAFT_410316</name>
</gene>
<evidence type="ECO:0000313" key="2">
    <source>
        <dbReference type="EMBL" id="KAF2676610.1"/>
    </source>
</evidence>
<dbReference type="EMBL" id="MU005632">
    <property type="protein sequence ID" value="KAF2676610.1"/>
    <property type="molecule type" value="Genomic_DNA"/>
</dbReference>
<evidence type="ECO:0000313" key="3">
    <source>
        <dbReference type="Proteomes" id="UP000799291"/>
    </source>
</evidence>
<sequence length="320" mass="34467">MNVSLSPDWDWLDWPITSRSSQEGRSISTLLLQFPTASSGPRVRQALDFSGNAKYTQSGVHGAQFPHHMAVSEHLGGEKGILDRCHAMSMHGQNSILHRHTGAVAAKDAHAGGGRERMAAVVVFRDAHRTCGSRIAGGPTTAHTHKHREHPKPALVLARGAAAEVGECSFDCLMQEDADDADDAVVRRDSGGPEAWAWQRVWVRSAVVTSAGWLPNRAGRGELTRRDASGSRSTQKPAAGTWGLRSRADWGTTGLHGRASGWRPAGDMRPEQRVERLDVQRSTASRAASGVVLVSAGARQVRLSHGLSLRLGGGRRMGQR</sequence>
<feature type="compositionally biased region" description="Basic and acidic residues" evidence="1">
    <location>
        <begin position="219"/>
        <end position="229"/>
    </location>
</feature>
<organism evidence="2 3">
    <name type="scientific">Lentithecium fluviatile CBS 122367</name>
    <dbReference type="NCBI Taxonomy" id="1168545"/>
    <lineage>
        <taxon>Eukaryota</taxon>
        <taxon>Fungi</taxon>
        <taxon>Dikarya</taxon>
        <taxon>Ascomycota</taxon>
        <taxon>Pezizomycotina</taxon>
        <taxon>Dothideomycetes</taxon>
        <taxon>Pleosporomycetidae</taxon>
        <taxon>Pleosporales</taxon>
        <taxon>Massarineae</taxon>
        <taxon>Lentitheciaceae</taxon>
        <taxon>Lentithecium</taxon>
    </lineage>
</organism>
<accession>A0A6G1IEZ9</accession>
<feature type="region of interest" description="Disordered" evidence="1">
    <location>
        <begin position="216"/>
        <end position="271"/>
    </location>
</feature>
<dbReference type="AlphaFoldDB" id="A0A6G1IEZ9"/>
<evidence type="ECO:0000256" key="1">
    <source>
        <dbReference type="SAM" id="MobiDB-lite"/>
    </source>
</evidence>
<protein>
    <submittedName>
        <fullName evidence="2">Uncharacterized protein</fullName>
    </submittedName>
</protein>
<reference evidence="2" key="1">
    <citation type="journal article" date="2020" name="Stud. Mycol.">
        <title>101 Dothideomycetes genomes: a test case for predicting lifestyles and emergence of pathogens.</title>
        <authorList>
            <person name="Haridas S."/>
            <person name="Albert R."/>
            <person name="Binder M."/>
            <person name="Bloem J."/>
            <person name="Labutti K."/>
            <person name="Salamov A."/>
            <person name="Andreopoulos B."/>
            <person name="Baker S."/>
            <person name="Barry K."/>
            <person name="Bills G."/>
            <person name="Bluhm B."/>
            <person name="Cannon C."/>
            <person name="Castanera R."/>
            <person name="Culley D."/>
            <person name="Daum C."/>
            <person name="Ezra D."/>
            <person name="Gonzalez J."/>
            <person name="Henrissat B."/>
            <person name="Kuo A."/>
            <person name="Liang C."/>
            <person name="Lipzen A."/>
            <person name="Lutzoni F."/>
            <person name="Magnuson J."/>
            <person name="Mondo S."/>
            <person name="Nolan M."/>
            <person name="Ohm R."/>
            <person name="Pangilinan J."/>
            <person name="Park H.-J."/>
            <person name="Ramirez L."/>
            <person name="Alfaro M."/>
            <person name="Sun H."/>
            <person name="Tritt A."/>
            <person name="Yoshinaga Y."/>
            <person name="Zwiers L.-H."/>
            <person name="Turgeon B."/>
            <person name="Goodwin S."/>
            <person name="Spatafora J."/>
            <person name="Crous P."/>
            <person name="Grigoriev I."/>
        </authorList>
    </citation>
    <scope>NUCLEOTIDE SEQUENCE</scope>
    <source>
        <strain evidence="2">CBS 122367</strain>
    </source>
</reference>
<proteinExistence type="predicted"/>
<name>A0A6G1IEZ9_9PLEO</name>
<dbReference type="Proteomes" id="UP000799291">
    <property type="component" value="Unassembled WGS sequence"/>
</dbReference>
<keyword evidence="3" id="KW-1185">Reference proteome</keyword>